<dbReference type="SMART" id="SM00131">
    <property type="entry name" value="KU"/>
    <property type="match status" value="2"/>
</dbReference>
<dbReference type="InterPro" id="IPR050098">
    <property type="entry name" value="TFPI/VKTCI-like"/>
</dbReference>
<dbReference type="CDD" id="cd00109">
    <property type="entry name" value="Kunitz-type"/>
    <property type="match status" value="1"/>
</dbReference>
<dbReference type="PRINTS" id="PR00759">
    <property type="entry name" value="BASICPTASE"/>
</dbReference>
<name>A0A8X6UXZ7_NEPPI</name>
<dbReference type="EMBL" id="BMAW01041347">
    <property type="protein sequence ID" value="GFU63157.1"/>
    <property type="molecule type" value="Genomic_DNA"/>
</dbReference>
<evidence type="ECO:0000256" key="3">
    <source>
        <dbReference type="ARBA" id="ARBA00022737"/>
    </source>
</evidence>
<dbReference type="Gene3D" id="4.10.410.10">
    <property type="entry name" value="Pancreatic trypsin inhibitor Kunitz domain"/>
    <property type="match status" value="2"/>
</dbReference>
<dbReference type="InterPro" id="IPR036084">
    <property type="entry name" value="Ser_inhib-like_sf"/>
</dbReference>
<comment type="caution">
    <text evidence="8">The sequence shown here is derived from an EMBL/GenBank/DDBJ whole genome shotgun (WGS) entry which is preliminary data.</text>
</comment>
<evidence type="ECO:0000256" key="1">
    <source>
        <dbReference type="ARBA" id="ARBA00022690"/>
    </source>
</evidence>
<dbReference type="OrthoDB" id="6425171at2759"/>
<dbReference type="InterPro" id="IPR020901">
    <property type="entry name" value="Prtase_inh_Kunz-CS"/>
</dbReference>
<accession>A0A8X6UXZ7</accession>
<keyword evidence="4" id="KW-0722">Serine protease inhibitor</keyword>
<dbReference type="InterPro" id="IPR002223">
    <property type="entry name" value="Kunitz_BPTI"/>
</dbReference>
<feature type="domain" description="BPTI/Kunitz inhibitor" evidence="7">
    <location>
        <begin position="223"/>
        <end position="273"/>
    </location>
</feature>
<feature type="domain" description="BPTI/Kunitz inhibitor" evidence="7">
    <location>
        <begin position="162"/>
        <end position="212"/>
    </location>
</feature>
<keyword evidence="1" id="KW-0646">Protease inhibitor</keyword>
<dbReference type="GO" id="GO:0004867">
    <property type="term" value="F:serine-type endopeptidase inhibitor activity"/>
    <property type="evidence" value="ECO:0007669"/>
    <property type="project" value="UniProtKB-KW"/>
</dbReference>
<dbReference type="Gene3D" id="2.10.25.10">
    <property type="entry name" value="Laminin"/>
    <property type="match status" value="3"/>
</dbReference>
<reference evidence="8" key="1">
    <citation type="submission" date="2020-08" db="EMBL/GenBank/DDBJ databases">
        <title>Multicomponent nature underlies the extraordinary mechanical properties of spider dragline silk.</title>
        <authorList>
            <person name="Kono N."/>
            <person name="Nakamura H."/>
            <person name="Mori M."/>
            <person name="Yoshida Y."/>
            <person name="Ohtoshi R."/>
            <person name="Malay A.D."/>
            <person name="Moran D.A.P."/>
            <person name="Tomita M."/>
            <person name="Numata K."/>
            <person name="Arakawa K."/>
        </authorList>
    </citation>
    <scope>NUCLEOTIDE SEQUENCE</scope>
</reference>
<dbReference type="GO" id="GO:0005615">
    <property type="term" value="C:extracellular space"/>
    <property type="evidence" value="ECO:0007669"/>
    <property type="project" value="TreeGrafter"/>
</dbReference>
<dbReference type="AlphaFoldDB" id="A0A8X6UXZ7"/>
<dbReference type="Pfam" id="PF01826">
    <property type="entry name" value="TIL"/>
    <property type="match status" value="2"/>
</dbReference>
<keyword evidence="2 6" id="KW-0732">Signal</keyword>
<organism evidence="8 9">
    <name type="scientific">Nephila pilipes</name>
    <name type="common">Giant wood spider</name>
    <name type="synonym">Nephila maculata</name>
    <dbReference type="NCBI Taxonomy" id="299642"/>
    <lineage>
        <taxon>Eukaryota</taxon>
        <taxon>Metazoa</taxon>
        <taxon>Ecdysozoa</taxon>
        <taxon>Arthropoda</taxon>
        <taxon>Chelicerata</taxon>
        <taxon>Arachnida</taxon>
        <taxon>Araneae</taxon>
        <taxon>Araneomorphae</taxon>
        <taxon>Entelegynae</taxon>
        <taxon>Araneoidea</taxon>
        <taxon>Nephilidae</taxon>
        <taxon>Nephila</taxon>
    </lineage>
</organism>
<evidence type="ECO:0000256" key="5">
    <source>
        <dbReference type="ARBA" id="ARBA00023157"/>
    </source>
</evidence>
<dbReference type="FunFam" id="4.10.410.10:FF:000021">
    <property type="entry name" value="Serine protease inhibitor, putative"/>
    <property type="match status" value="2"/>
</dbReference>
<feature type="signal peptide" evidence="6">
    <location>
        <begin position="1"/>
        <end position="19"/>
    </location>
</feature>
<evidence type="ECO:0000259" key="7">
    <source>
        <dbReference type="PROSITE" id="PS50279"/>
    </source>
</evidence>
<dbReference type="Pfam" id="PF00014">
    <property type="entry name" value="Kunitz_BPTI"/>
    <property type="match status" value="2"/>
</dbReference>
<dbReference type="CDD" id="cd19941">
    <property type="entry name" value="TIL"/>
    <property type="match status" value="3"/>
</dbReference>
<evidence type="ECO:0000256" key="2">
    <source>
        <dbReference type="ARBA" id="ARBA00022729"/>
    </source>
</evidence>
<dbReference type="Proteomes" id="UP000887013">
    <property type="component" value="Unassembled WGS sequence"/>
</dbReference>
<dbReference type="SUPFAM" id="SSF57567">
    <property type="entry name" value="Serine protease inhibitors"/>
    <property type="match status" value="3"/>
</dbReference>
<keyword evidence="3" id="KW-0677">Repeat</keyword>
<feature type="chain" id="PRO_5036448923" description="BPTI/Kunitz inhibitor domain-containing protein" evidence="6">
    <location>
        <begin position="20"/>
        <end position="345"/>
    </location>
</feature>
<dbReference type="InterPro" id="IPR002919">
    <property type="entry name" value="TIL_dom"/>
</dbReference>
<evidence type="ECO:0000313" key="9">
    <source>
        <dbReference type="Proteomes" id="UP000887013"/>
    </source>
</evidence>
<protein>
    <recommendedName>
        <fullName evidence="7">BPTI/Kunitz inhibitor domain-containing protein</fullName>
    </recommendedName>
</protein>
<sequence>MLNISSLFALLLWFGLSGGQSICPSNEEEVECINFCNICEDGDICYGEECIPGCDCIPGYLRNQKGECILRGLCPLPGDEESSPKCPPNEHFDECFALCQKNCSNHNQRFMCLSACFPGCVCNHGFVRGPGNKCIRVEQCPPRPTKRFRPEFLSAPSSNSICLQPKEEGPCFALFLRYYYNKETGQCERFTYGGCGGNNNNFETQEDCEAACGSVPTPTTSVCKLEKVVGPCRANIPRFFYNKSTKRCQKFIYGGCTGNGNNFETKERCEAVCGKTKRPCCINERFSRCNAHCQRNCSNHELPSLPCPRICVSGCVCKKGLVRDSNGDCISPRNCPSGTSPTLGN</sequence>
<keyword evidence="5" id="KW-1015">Disulfide bond</keyword>
<dbReference type="InterPro" id="IPR036880">
    <property type="entry name" value="Kunitz_BPTI_sf"/>
</dbReference>
<evidence type="ECO:0000256" key="6">
    <source>
        <dbReference type="SAM" id="SignalP"/>
    </source>
</evidence>
<dbReference type="PROSITE" id="PS50279">
    <property type="entry name" value="BPTI_KUNITZ_2"/>
    <property type="match status" value="2"/>
</dbReference>
<dbReference type="PANTHER" id="PTHR10083:SF373">
    <property type="entry name" value="SERINE PEPTIDASE INHIBITOR, KUNITZ TYPE, 2"/>
    <property type="match status" value="1"/>
</dbReference>
<dbReference type="SUPFAM" id="SSF57362">
    <property type="entry name" value="BPTI-like"/>
    <property type="match status" value="2"/>
</dbReference>
<dbReference type="PANTHER" id="PTHR10083">
    <property type="entry name" value="KUNITZ-TYPE PROTEASE INHIBITOR-RELATED"/>
    <property type="match status" value="1"/>
</dbReference>
<evidence type="ECO:0000256" key="4">
    <source>
        <dbReference type="ARBA" id="ARBA00022900"/>
    </source>
</evidence>
<proteinExistence type="predicted"/>
<gene>
    <name evidence="8" type="ORF">NPIL_322981</name>
</gene>
<dbReference type="PROSITE" id="PS00280">
    <property type="entry name" value="BPTI_KUNITZ_1"/>
    <property type="match status" value="2"/>
</dbReference>
<keyword evidence="9" id="KW-1185">Reference proteome</keyword>
<evidence type="ECO:0000313" key="8">
    <source>
        <dbReference type="EMBL" id="GFU63157.1"/>
    </source>
</evidence>